<dbReference type="Gene3D" id="3.30.720.160">
    <property type="entry name" value="Bifunctional DNA primase/polymerase, N-terminal"/>
    <property type="match status" value="1"/>
</dbReference>
<evidence type="ECO:0000313" key="2">
    <source>
        <dbReference type="EMBL" id="BAQ16082.1"/>
    </source>
</evidence>
<dbReference type="AlphaFoldDB" id="A0A0A8K0P8"/>
<reference evidence="2 3" key="1">
    <citation type="submission" date="2014-09" db="EMBL/GenBank/DDBJ databases">
        <title>Genome sequencing of Methyloceanibacter caenitepidi Gela4.</title>
        <authorList>
            <person name="Takeuchi M."/>
            <person name="Susumu S."/>
            <person name="Kamagata Y."/>
            <person name="Oshima K."/>
            <person name="Hattori M."/>
            <person name="Iwasaki W."/>
        </authorList>
    </citation>
    <scope>NUCLEOTIDE SEQUENCE [LARGE SCALE GENOMIC DNA]</scope>
    <source>
        <strain evidence="2 3">Gela4</strain>
    </source>
</reference>
<proteinExistence type="predicted"/>
<dbReference type="HOGENOM" id="CLU_1720176_0_0_5"/>
<dbReference type="CDD" id="cd04859">
    <property type="entry name" value="Prim_Pol"/>
    <property type="match status" value="1"/>
</dbReference>
<dbReference type="RefSeq" id="WP_172653278.1">
    <property type="nucleotide sequence ID" value="NZ_AP014648.1"/>
</dbReference>
<evidence type="ECO:0000259" key="1">
    <source>
        <dbReference type="SMART" id="SM00943"/>
    </source>
</evidence>
<dbReference type="Pfam" id="PF09250">
    <property type="entry name" value="Prim-Pol"/>
    <property type="match status" value="1"/>
</dbReference>
<protein>
    <submittedName>
        <fullName evidence="2">DNA primase/helicase, phage-associated</fullName>
    </submittedName>
</protein>
<organism evidence="2 3">
    <name type="scientific">Methyloceanibacter caenitepidi</name>
    <dbReference type="NCBI Taxonomy" id="1384459"/>
    <lineage>
        <taxon>Bacteria</taxon>
        <taxon>Pseudomonadati</taxon>
        <taxon>Pseudomonadota</taxon>
        <taxon>Alphaproteobacteria</taxon>
        <taxon>Hyphomicrobiales</taxon>
        <taxon>Hyphomicrobiaceae</taxon>
        <taxon>Methyloceanibacter</taxon>
    </lineage>
</organism>
<keyword evidence="2" id="KW-0067">ATP-binding</keyword>
<sequence>MKNKHDWARALARQGLRVFPLQPNGKRPAIEGWQREATSDAEKINSWWRGEFADSNIGIATGSGLLVIDADCKGGRPGLPSLDMLDMEGLPESFRVRTPSGGLHVYLTYDPANEIRGGADCLEGYPGIDIRAEGGLVVGPGSTIDGAAYDIL</sequence>
<dbReference type="KEGG" id="mcg:GL4_0619"/>
<feature type="domain" description="DNA primase/polymerase bifunctional N-terminal" evidence="1">
    <location>
        <begin position="8"/>
        <end position="152"/>
    </location>
</feature>
<evidence type="ECO:0000313" key="3">
    <source>
        <dbReference type="Proteomes" id="UP000031643"/>
    </source>
</evidence>
<dbReference type="GO" id="GO:0004386">
    <property type="term" value="F:helicase activity"/>
    <property type="evidence" value="ECO:0007669"/>
    <property type="project" value="UniProtKB-KW"/>
</dbReference>
<keyword evidence="2" id="KW-0347">Helicase</keyword>
<accession>A0A0A8K0P8</accession>
<gene>
    <name evidence="2" type="ORF">GL4_0619</name>
</gene>
<dbReference type="EMBL" id="AP014648">
    <property type="protein sequence ID" value="BAQ16082.1"/>
    <property type="molecule type" value="Genomic_DNA"/>
</dbReference>
<dbReference type="InterPro" id="IPR015330">
    <property type="entry name" value="DNA_primase/pol_bifunc_N"/>
</dbReference>
<name>A0A0A8K0P8_9HYPH</name>
<keyword evidence="3" id="KW-1185">Reference proteome</keyword>
<dbReference type="SUPFAM" id="SSF56747">
    <property type="entry name" value="Prim-pol domain"/>
    <property type="match status" value="1"/>
</dbReference>
<dbReference type="STRING" id="1384459.GL4_0619"/>
<keyword evidence="2" id="KW-0547">Nucleotide-binding</keyword>
<keyword evidence="2" id="KW-0378">Hydrolase</keyword>
<dbReference type="Proteomes" id="UP000031643">
    <property type="component" value="Chromosome"/>
</dbReference>
<dbReference type="SMART" id="SM00943">
    <property type="entry name" value="Prim-Pol"/>
    <property type="match status" value="1"/>
</dbReference>